<feature type="transmembrane region" description="Helical" evidence="1">
    <location>
        <begin position="42"/>
        <end position="60"/>
    </location>
</feature>
<comment type="caution">
    <text evidence="2">The sequence shown here is derived from an EMBL/GenBank/DDBJ whole genome shotgun (WGS) entry which is preliminary data.</text>
</comment>
<dbReference type="Proteomes" id="UP000478546">
    <property type="component" value="Unassembled WGS sequence"/>
</dbReference>
<proteinExistence type="predicted"/>
<gene>
    <name evidence="2" type="ORF">GWO68_02505</name>
</gene>
<sequence>MNFAVASILIVLIIAPGLIMSRGFFSAPFTKRILPSNPVNELISAILPSVVLHALYLVIVQNWTDYQVDFPLLGNLLFSSSNPDRIKESFSNLSTFFVPIAIYHIVLWAVAYLLGLIGRVIIRFGSLDINLAYFRFNNKWHYIFSGEITRFPDVQRPPITRIDMRVVDMLVDTADGSIIYSGILQDYSLNNNAELDSLTLSHVFRRPLTEEVNGKNDAGEEVLVQAQSQRKYKVPGALMVIPYSKVVNINLHYAALNRPGEIQIGSLPAPDLNDPDLITHGDIISDMDEGQNAR</sequence>
<feature type="transmembrane region" description="Helical" evidence="1">
    <location>
        <begin position="95"/>
        <end position="117"/>
    </location>
</feature>
<keyword evidence="1" id="KW-1133">Transmembrane helix</keyword>
<keyword evidence="3" id="KW-1185">Reference proteome</keyword>
<protein>
    <submittedName>
        <fullName evidence="2">Uncharacterized protein</fullName>
    </submittedName>
</protein>
<evidence type="ECO:0000256" key="1">
    <source>
        <dbReference type="SAM" id="Phobius"/>
    </source>
</evidence>
<name>A0A6B2GY38_9BACT</name>
<evidence type="ECO:0000313" key="3">
    <source>
        <dbReference type="Proteomes" id="UP000478546"/>
    </source>
</evidence>
<keyword evidence="1" id="KW-0472">Membrane</keyword>
<dbReference type="EMBL" id="JAAEAA010000003">
    <property type="protein sequence ID" value="NDK54778.1"/>
    <property type="molecule type" value="Genomic_DNA"/>
</dbReference>
<dbReference type="RefSeq" id="WP_162344840.1">
    <property type="nucleotide sequence ID" value="NZ_JAAEAA010000003.1"/>
</dbReference>
<organism evidence="2 3">
    <name type="scientific">Pontibacter fetidus</name>
    <dbReference type="NCBI Taxonomy" id="2700082"/>
    <lineage>
        <taxon>Bacteria</taxon>
        <taxon>Pseudomonadati</taxon>
        <taxon>Bacteroidota</taxon>
        <taxon>Cytophagia</taxon>
        <taxon>Cytophagales</taxon>
        <taxon>Hymenobacteraceae</taxon>
        <taxon>Pontibacter</taxon>
    </lineage>
</organism>
<evidence type="ECO:0000313" key="2">
    <source>
        <dbReference type="EMBL" id="NDK54778.1"/>
    </source>
</evidence>
<reference evidence="2 3" key="1">
    <citation type="submission" date="2020-01" db="EMBL/GenBank/DDBJ databases">
        <authorList>
            <person name="Kim M.K."/>
        </authorList>
    </citation>
    <scope>NUCLEOTIDE SEQUENCE [LARGE SCALE GENOMIC DNA]</scope>
    <source>
        <strain evidence="2 3">BT213</strain>
    </source>
</reference>
<accession>A0A6B2GY38</accession>
<dbReference type="AlphaFoldDB" id="A0A6B2GY38"/>
<keyword evidence="1" id="KW-0812">Transmembrane</keyword>